<dbReference type="Proteomes" id="UP000002029">
    <property type="component" value="Chromosome"/>
</dbReference>
<feature type="transmembrane region" description="Helical" evidence="1">
    <location>
        <begin position="22"/>
        <end position="42"/>
    </location>
</feature>
<dbReference type="OrthoDB" id="3223244at2"/>
<dbReference type="EMBL" id="CP001814">
    <property type="protein sequence ID" value="ACZ91823.1"/>
    <property type="molecule type" value="Genomic_DNA"/>
</dbReference>
<evidence type="ECO:0000313" key="2">
    <source>
        <dbReference type="EMBL" id="ACZ91823.1"/>
    </source>
</evidence>
<gene>
    <name evidence="2" type="ordered locus">Sros_9204</name>
</gene>
<dbReference type="RefSeq" id="WP_012895550.1">
    <property type="nucleotide sequence ID" value="NC_013595.1"/>
</dbReference>
<reference evidence="2 3" key="1">
    <citation type="journal article" date="2010" name="Stand. Genomic Sci.">
        <title>Complete genome sequence of Streptosporangium roseum type strain (NI 9100).</title>
        <authorList>
            <person name="Nolan M."/>
            <person name="Sikorski J."/>
            <person name="Jando M."/>
            <person name="Lucas S."/>
            <person name="Lapidus A."/>
            <person name="Glavina Del Rio T."/>
            <person name="Chen F."/>
            <person name="Tice H."/>
            <person name="Pitluck S."/>
            <person name="Cheng J.F."/>
            <person name="Chertkov O."/>
            <person name="Sims D."/>
            <person name="Meincke L."/>
            <person name="Brettin T."/>
            <person name="Han C."/>
            <person name="Detter J.C."/>
            <person name="Bruce D."/>
            <person name="Goodwin L."/>
            <person name="Land M."/>
            <person name="Hauser L."/>
            <person name="Chang Y.J."/>
            <person name="Jeffries C.D."/>
            <person name="Ivanova N."/>
            <person name="Mavromatis K."/>
            <person name="Mikhailova N."/>
            <person name="Chen A."/>
            <person name="Palaniappan K."/>
            <person name="Chain P."/>
            <person name="Rohde M."/>
            <person name="Goker M."/>
            <person name="Bristow J."/>
            <person name="Eisen J.A."/>
            <person name="Markowitz V."/>
            <person name="Hugenholtz P."/>
            <person name="Kyrpides N.C."/>
            <person name="Klenk H.P."/>
        </authorList>
    </citation>
    <scope>NUCLEOTIDE SEQUENCE [LARGE SCALE GENOMIC DNA]</scope>
    <source>
        <strain evidence="3">ATCC 12428 / DSM 43021 / JCM 3005 / NI 9100</strain>
    </source>
</reference>
<organism evidence="2 3">
    <name type="scientific">Streptosporangium roseum (strain ATCC 12428 / DSM 43021 / JCM 3005 / KCTC 9067 / NCIMB 10171 / NRRL 2505 / NI 9100)</name>
    <dbReference type="NCBI Taxonomy" id="479432"/>
    <lineage>
        <taxon>Bacteria</taxon>
        <taxon>Bacillati</taxon>
        <taxon>Actinomycetota</taxon>
        <taxon>Actinomycetes</taxon>
        <taxon>Streptosporangiales</taxon>
        <taxon>Streptosporangiaceae</taxon>
        <taxon>Streptosporangium</taxon>
    </lineage>
</organism>
<evidence type="ECO:0000313" key="3">
    <source>
        <dbReference type="Proteomes" id="UP000002029"/>
    </source>
</evidence>
<keyword evidence="1" id="KW-0812">Transmembrane</keyword>
<protein>
    <submittedName>
        <fullName evidence="2">Uncharacterized protein</fullName>
    </submittedName>
</protein>
<sequence>MLTGDERGQAENPAVMAEGSKLVALASVFGGLAAMVTVFVVAGTLRSVGKDRPADRAVSVC</sequence>
<dbReference type="AlphaFoldDB" id="D2BCK3"/>
<dbReference type="STRING" id="479432.Sros_9204"/>
<accession>D2BCK3</accession>
<dbReference type="eggNOG" id="COG0577">
    <property type="taxonomic scope" value="Bacteria"/>
</dbReference>
<keyword evidence="3" id="KW-1185">Reference proteome</keyword>
<proteinExistence type="predicted"/>
<keyword evidence="1" id="KW-0472">Membrane</keyword>
<evidence type="ECO:0000256" key="1">
    <source>
        <dbReference type="SAM" id="Phobius"/>
    </source>
</evidence>
<dbReference type="KEGG" id="sro:Sros_9204"/>
<name>D2BCK3_STRRD</name>
<dbReference type="HOGENOM" id="CLU_2920924_0_0_11"/>
<keyword evidence="1" id="KW-1133">Transmembrane helix</keyword>